<dbReference type="STRING" id="651661.SAMN05660293_00659"/>
<sequence length="360" mass="39975">MFSLTFFVLISMVACQKKEHDDHITIHWKDKKASSISIFNQNLGSISGDSISDLVKISLKNGENKVAILGNFSKQGDSLIFEPLVPFTRGLDYELIIRNQSSGAFTIPDAADKDAPELTGFFPSGDTLPENLLKVFLHFSHPMREGQSGKFVALVKGNSDTIQGAFLDLQPELWNENRTILTLWLDPGRVKRDLQPNKKLGAPLQSNASYHITVSPEWQGSNGGKLKTAFKKTFLTTSRDSISPAPASWKISFPKTDTKQPLNVDFLESLDHSLLNETFSVTTRKGETLPGQWHIGPKEKSAQFKPNTPWKQENYILKVETRLEDLAGNNVNRAFDGDVSKGNKSPSSAEIITVPFNTVE</sequence>
<proteinExistence type="predicted"/>
<evidence type="ECO:0000313" key="1">
    <source>
        <dbReference type="EMBL" id="SKB51405.1"/>
    </source>
</evidence>
<name>A0A1T5BW32_9BACT</name>
<protein>
    <recommendedName>
        <fullName evidence="3">SbsA Ig-like domain-containing protein</fullName>
    </recommendedName>
</protein>
<keyword evidence="2" id="KW-1185">Reference proteome</keyword>
<dbReference type="AlphaFoldDB" id="A0A1T5BW32"/>
<organism evidence="1 2">
    <name type="scientific">Dyadobacter psychrophilus</name>
    <dbReference type="NCBI Taxonomy" id="651661"/>
    <lineage>
        <taxon>Bacteria</taxon>
        <taxon>Pseudomonadati</taxon>
        <taxon>Bacteroidota</taxon>
        <taxon>Cytophagia</taxon>
        <taxon>Cytophagales</taxon>
        <taxon>Spirosomataceae</taxon>
        <taxon>Dyadobacter</taxon>
    </lineage>
</organism>
<accession>A0A1T5BW32</accession>
<dbReference type="EMBL" id="FUZA01000001">
    <property type="protein sequence ID" value="SKB51405.1"/>
    <property type="molecule type" value="Genomic_DNA"/>
</dbReference>
<reference evidence="2" key="1">
    <citation type="submission" date="2017-02" db="EMBL/GenBank/DDBJ databases">
        <authorList>
            <person name="Varghese N."/>
            <person name="Submissions S."/>
        </authorList>
    </citation>
    <scope>NUCLEOTIDE SEQUENCE [LARGE SCALE GENOMIC DNA]</scope>
    <source>
        <strain evidence="2">DSM 22270</strain>
    </source>
</reference>
<evidence type="ECO:0008006" key="3">
    <source>
        <dbReference type="Google" id="ProtNLM"/>
    </source>
</evidence>
<evidence type="ECO:0000313" key="2">
    <source>
        <dbReference type="Proteomes" id="UP000190897"/>
    </source>
</evidence>
<dbReference type="Proteomes" id="UP000190897">
    <property type="component" value="Unassembled WGS sequence"/>
</dbReference>
<gene>
    <name evidence="1" type="ORF">SAMN05660293_00659</name>
</gene>